<dbReference type="EMBL" id="JAQQBS010001422">
    <property type="protein sequence ID" value="KAK0164416.1"/>
    <property type="molecule type" value="Genomic_DNA"/>
</dbReference>
<proteinExistence type="predicted"/>
<comment type="caution">
    <text evidence="1">The sequence shown here is derived from an EMBL/GenBank/DDBJ whole genome shotgun (WGS) entry which is preliminary data.</text>
</comment>
<evidence type="ECO:0000313" key="2">
    <source>
        <dbReference type="Proteomes" id="UP001168990"/>
    </source>
</evidence>
<protein>
    <submittedName>
        <fullName evidence="1">Uncharacterized protein</fullName>
    </submittedName>
</protein>
<name>A0AA39F7S6_9HYME</name>
<evidence type="ECO:0000313" key="1">
    <source>
        <dbReference type="EMBL" id="KAK0164416.1"/>
    </source>
</evidence>
<dbReference type="Proteomes" id="UP001168990">
    <property type="component" value="Unassembled WGS sequence"/>
</dbReference>
<dbReference type="AlphaFoldDB" id="A0AA39F7S6"/>
<gene>
    <name evidence="1" type="ORF">PV328_003047</name>
</gene>
<keyword evidence="2" id="KW-1185">Reference proteome</keyword>
<reference evidence="1" key="2">
    <citation type="submission" date="2023-03" db="EMBL/GenBank/DDBJ databases">
        <authorList>
            <person name="Inwood S.N."/>
            <person name="Skelly J.G."/>
            <person name="Guhlin J."/>
            <person name="Harrop T.W.R."/>
            <person name="Goldson S.G."/>
            <person name="Dearden P.K."/>
        </authorList>
    </citation>
    <scope>NUCLEOTIDE SEQUENCE</scope>
    <source>
        <strain evidence="1">Irish</strain>
        <tissue evidence="1">Whole body</tissue>
    </source>
</reference>
<organism evidence="1 2">
    <name type="scientific">Microctonus aethiopoides</name>
    <dbReference type="NCBI Taxonomy" id="144406"/>
    <lineage>
        <taxon>Eukaryota</taxon>
        <taxon>Metazoa</taxon>
        <taxon>Ecdysozoa</taxon>
        <taxon>Arthropoda</taxon>
        <taxon>Hexapoda</taxon>
        <taxon>Insecta</taxon>
        <taxon>Pterygota</taxon>
        <taxon>Neoptera</taxon>
        <taxon>Endopterygota</taxon>
        <taxon>Hymenoptera</taxon>
        <taxon>Apocrita</taxon>
        <taxon>Ichneumonoidea</taxon>
        <taxon>Braconidae</taxon>
        <taxon>Euphorinae</taxon>
        <taxon>Microctonus</taxon>
    </lineage>
</organism>
<reference evidence="1" key="1">
    <citation type="journal article" date="2023" name="bioRxiv">
        <title>Scaffold-level genome assemblies of two parasitoid biocontrol wasps reveal the parthenogenesis mechanism and an associated novel virus.</title>
        <authorList>
            <person name="Inwood S."/>
            <person name="Skelly J."/>
            <person name="Guhlin J."/>
            <person name="Harrop T."/>
            <person name="Goldson S."/>
            <person name="Dearden P."/>
        </authorList>
    </citation>
    <scope>NUCLEOTIDE SEQUENCE</scope>
    <source>
        <strain evidence="1">Irish</strain>
        <tissue evidence="1">Whole body</tissue>
    </source>
</reference>
<sequence length="122" mass="14391">MGTDIDLEQECEDALFELCDVRERYPAKCADELEQCLHLIRRINMKSPRRNIIEKLDEISITDDQKILFQNALIVNKDKHKNWKRTDNEFNKILTNIDDLIIVLEQIKNAESCPIDCMIKDK</sequence>
<accession>A0AA39F7S6</accession>